<evidence type="ECO:0000256" key="3">
    <source>
        <dbReference type="ARBA" id="ARBA00022729"/>
    </source>
</evidence>
<accession>A0A3B3ZCP4</accession>
<reference evidence="12" key="2">
    <citation type="submission" date="2025-09" db="UniProtKB">
        <authorList>
            <consortium name="Ensembl"/>
        </authorList>
    </citation>
    <scope>IDENTIFICATION</scope>
</reference>
<dbReference type="PANTHER" id="PTHR10225:SF2">
    <property type="entry name" value="LYMPHATIC VESSEL ENDOTHELIAL HYALURONIC ACID RECEPTOR 1"/>
    <property type="match status" value="1"/>
</dbReference>
<feature type="disulfide bond" evidence="9">
    <location>
        <begin position="76"/>
        <end position="97"/>
    </location>
</feature>
<dbReference type="PANTHER" id="PTHR10225">
    <property type="entry name" value="HYALURONAN RECEPTOR"/>
    <property type="match status" value="1"/>
</dbReference>
<dbReference type="InterPro" id="IPR016187">
    <property type="entry name" value="CTDL_fold"/>
</dbReference>
<dbReference type="GO" id="GO:0007155">
    <property type="term" value="P:cell adhesion"/>
    <property type="evidence" value="ECO:0007669"/>
    <property type="project" value="InterPro"/>
</dbReference>
<evidence type="ECO:0000313" key="13">
    <source>
        <dbReference type="Proteomes" id="UP000261520"/>
    </source>
</evidence>
<keyword evidence="13" id="KW-1185">Reference proteome</keyword>
<dbReference type="SMART" id="SM00445">
    <property type="entry name" value="LINK"/>
    <property type="match status" value="1"/>
</dbReference>
<sequence>YMRLSCLICCFVCCKVFPPLGHSVAGVFQVSYVNSLNQPYYAFNASDARSRCESLGVNIASVSQVINALTRGLETCRFGWTDEHLAVVPRVTAQVNCGQNQTGLVRWRAPITKKFDVFCFNESGMKQSNTIYLRTIDAPRTEKHKPSDGSSLSTMGAKLKGAKVALPKEKSQAIQ</sequence>
<evidence type="ECO:0000256" key="9">
    <source>
        <dbReference type="PROSITE-ProRule" id="PRU00323"/>
    </source>
</evidence>
<dbReference type="Proteomes" id="UP000261520">
    <property type="component" value="Unplaced"/>
</dbReference>
<keyword evidence="7" id="KW-0675">Receptor</keyword>
<evidence type="ECO:0000256" key="2">
    <source>
        <dbReference type="ARBA" id="ARBA00022692"/>
    </source>
</evidence>
<dbReference type="Gene3D" id="3.10.100.10">
    <property type="entry name" value="Mannose-Binding Protein A, subunit A"/>
    <property type="match status" value="1"/>
</dbReference>
<evidence type="ECO:0000256" key="5">
    <source>
        <dbReference type="ARBA" id="ARBA00023136"/>
    </source>
</evidence>
<keyword evidence="4" id="KW-1133">Transmembrane helix</keyword>
<organism evidence="12 13">
    <name type="scientific">Periophthalmus magnuspinnatus</name>
    <dbReference type="NCBI Taxonomy" id="409849"/>
    <lineage>
        <taxon>Eukaryota</taxon>
        <taxon>Metazoa</taxon>
        <taxon>Chordata</taxon>
        <taxon>Craniata</taxon>
        <taxon>Vertebrata</taxon>
        <taxon>Euteleostomi</taxon>
        <taxon>Actinopterygii</taxon>
        <taxon>Neopterygii</taxon>
        <taxon>Teleostei</taxon>
        <taxon>Neoteleostei</taxon>
        <taxon>Acanthomorphata</taxon>
        <taxon>Gobiaria</taxon>
        <taxon>Gobiiformes</taxon>
        <taxon>Gobioidei</taxon>
        <taxon>Gobiidae</taxon>
        <taxon>Oxudercinae</taxon>
        <taxon>Periophthalmus</taxon>
    </lineage>
</organism>
<evidence type="ECO:0000259" key="11">
    <source>
        <dbReference type="PROSITE" id="PS50963"/>
    </source>
</evidence>
<dbReference type="SUPFAM" id="SSF56436">
    <property type="entry name" value="C-type lectin-like"/>
    <property type="match status" value="1"/>
</dbReference>
<evidence type="ECO:0000256" key="4">
    <source>
        <dbReference type="ARBA" id="ARBA00022989"/>
    </source>
</evidence>
<dbReference type="Pfam" id="PF00193">
    <property type="entry name" value="Xlink"/>
    <property type="match status" value="1"/>
</dbReference>
<dbReference type="PROSITE" id="PS50963">
    <property type="entry name" value="LINK_2"/>
    <property type="match status" value="1"/>
</dbReference>
<dbReference type="AlphaFoldDB" id="A0A3B3ZCP4"/>
<evidence type="ECO:0000256" key="1">
    <source>
        <dbReference type="ARBA" id="ARBA00004167"/>
    </source>
</evidence>
<evidence type="ECO:0000313" key="12">
    <source>
        <dbReference type="Ensembl" id="ENSPMGP00000002337.1"/>
    </source>
</evidence>
<evidence type="ECO:0000256" key="10">
    <source>
        <dbReference type="SAM" id="SignalP"/>
    </source>
</evidence>
<name>A0A3B3ZCP4_9GOBI</name>
<dbReference type="InterPro" id="IPR000538">
    <property type="entry name" value="Link_dom"/>
</dbReference>
<evidence type="ECO:0000256" key="6">
    <source>
        <dbReference type="ARBA" id="ARBA00023157"/>
    </source>
</evidence>
<keyword evidence="3 10" id="KW-0732">Signal</keyword>
<dbReference type="GO" id="GO:0005886">
    <property type="term" value="C:plasma membrane"/>
    <property type="evidence" value="ECO:0007669"/>
    <property type="project" value="TreeGrafter"/>
</dbReference>
<comment type="caution">
    <text evidence="9">Lacks conserved residue(s) required for the propagation of feature annotation.</text>
</comment>
<dbReference type="STRING" id="409849.ENSPMGP00000002337"/>
<dbReference type="Ensembl" id="ENSPMGT00000002478.1">
    <property type="protein sequence ID" value="ENSPMGP00000002337.1"/>
    <property type="gene ID" value="ENSPMGG00000002068.1"/>
</dbReference>
<dbReference type="InterPro" id="IPR043210">
    <property type="entry name" value="CD44_antigen-like"/>
</dbReference>
<comment type="subcellular location">
    <subcellularLocation>
        <location evidence="1">Membrane</location>
        <topology evidence="1">Single-pass membrane protein</topology>
    </subcellularLocation>
</comment>
<dbReference type="GO" id="GO:0005540">
    <property type="term" value="F:hyaluronic acid binding"/>
    <property type="evidence" value="ECO:0007669"/>
    <property type="project" value="InterPro"/>
</dbReference>
<keyword evidence="2" id="KW-0812">Transmembrane</keyword>
<dbReference type="GO" id="GO:0004888">
    <property type="term" value="F:transmembrane signaling receptor activity"/>
    <property type="evidence" value="ECO:0007669"/>
    <property type="project" value="TreeGrafter"/>
</dbReference>
<reference evidence="12" key="1">
    <citation type="submission" date="2025-08" db="UniProtKB">
        <authorList>
            <consortium name="Ensembl"/>
        </authorList>
    </citation>
    <scope>IDENTIFICATION</scope>
</reference>
<dbReference type="PROSITE" id="PS01241">
    <property type="entry name" value="LINK_1"/>
    <property type="match status" value="1"/>
</dbReference>
<proteinExistence type="predicted"/>
<keyword evidence="6 9" id="KW-1015">Disulfide bond</keyword>
<dbReference type="InterPro" id="IPR016186">
    <property type="entry name" value="C-type_lectin-like/link_sf"/>
</dbReference>
<feature type="chain" id="PRO_5017301570" description="Link domain-containing protein" evidence="10">
    <location>
        <begin position="22"/>
        <end position="175"/>
    </location>
</feature>
<evidence type="ECO:0000256" key="8">
    <source>
        <dbReference type="ARBA" id="ARBA00023180"/>
    </source>
</evidence>
<feature type="signal peptide" evidence="10">
    <location>
        <begin position="1"/>
        <end position="21"/>
    </location>
</feature>
<keyword evidence="8" id="KW-0325">Glycoprotein</keyword>
<keyword evidence="5" id="KW-0472">Membrane</keyword>
<evidence type="ECO:0000256" key="7">
    <source>
        <dbReference type="ARBA" id="ARBA00023170"/>
    </source>
</evidence>
<feature type="domain" description="Link" evidence="11">
    <location>
        <begin position="26"/>
        <end position="121"/>
    </location>
</feature>
<protein>
    <recommendedName>
        <fullName evidence="11">Link domain-containing protein</fullName>
    </recommendedName>
</protein>